<dbReference type="STRING" id="574650.SAMN04487966_10399"/>
<dbReference type="AlphaFoldDB" id="A0A1I7MIY4"/>
<dbReference type="EMBL" id="FPCG01000003">
    <property type="protein sequence ID" value="SFV21895.1"/>
    <property type="molecule type" value="Genomic_DNA"/>
</dbReference>
<accession>A0A1I7MIY4</accession>
<name>A0A1I7MIY4_9MICC</name>
<dbReference type="OrthoDB" id="4410230at2"/>
<evidence type="ECO:0000313" key="2">
    <source>
        <dbReference type="Proteomes" id="UP000198881"/>
    </source>
</evidence>
<evidence type="ECO:0000313" key="1">
    <source>
        <dbReference type="EMBL" id="SFV21895.1"/>
    </source>
</evidence>
<organism evidence="1 2">
    <name type="scientific">Micrococcus terreus</name>
    <dbReference type="NCBI Taxonomy" id="574650"/>
    <lineage>
        <taxon>Bacteria</taxon>
        <taxon>Bacillati</taxon>
        <taxon>Actinomycetota</taxon>
        <taxon>Actinomycetes</taxon>
        <taxon>Micrococcales</taxon>
        <taxon>Micrococcaceae</taxon>
        <taxon>Micrococcus</taxon>
    </lineage>
</organism>
<proteinExistence type="predicted"/>
<reference evidence="1 2" key="1">
    <citation type="submission" date="2016-10" db="EMBL/GenBank/DDBJ databases">
        <authorList>
            <person name="de Groot N.N."/>
        </authorList>
    </citation>
    <scope>NUCLEOTIDE SEQUENCE [LARGE SCALE GENOMIC DNA]</scope>
    <source>
        <strain evidence="1 2">CGMCC 1.7054</strain>
    </source>
</reference>
<sequence>MGSTAAAAERRRRPFLWPFIICLVALLALGGVLAAQLASTNADDDDATTRNSQVVQSITREQQVVLLSLGIQGIVERTQDSHLFGRENLPIPWSERASFIQYEFTAKLGFDGAGVEIEQTGENRFRITVPEFEFIGHDGEQFKVAAEDNGALSWITPPIDPVEMVNEVLSDSAKTEYVEQHQDLLQDQAESFYNGILQGIDPQITAEYVHR</sequence>
<protein>
    <recommendedName>
        <fullName evidence="3">DUF4230 domain-containing protein</fullName>
    </recommendedName>
</protein>
<dbReference type="RefSeq" id="WP_091695634.1">
    <property type="nucleotide sequence ID" value="NZ_FPCG01000003.1"/>
</dbReference>
<dbReference type="Proteomes" id="UP000198881">
    <property type="component" value="Unassembled WGS sequence"/>
</dbReference>
<keyword evidence="2" id="KW-1185">Reference proteome</keyword>
<gene>
    <name evidence="1" type="ORF">SAMN04487966_10399</name>
</gene>
<evidence type="ECO:0008006" key="3">
    <source>
        <dbReference type="Google" id="ProtNLM"/>
    </source>
</evidence>